<dbReference type="InterPro" id="IPR016136">
    <property type="entry name" value="DNA_helicase_N/primase_C"/>
</dbReference>
<keyword evidence="9" id="KW-0413">Isomerase</keyword>
<dbReference type="InterPro" id="IPR007692">
    <property type="entry name" value="DNA_helicase_DnaB"/>
</dbReference>
<dbReference type="SMART" id="SM00382">
    <property type="entry name" value="AAA"/>
    <property type="match status" value="1"/>
</dbReference>
<evidence type="ECO:0000256" key="12">
    <source>
        <dbReference type="RuleBase" id="RU362085"/>
    </source>
</evidence>
<dbReference type="PANTHER" id="PTHR30153">
    <property type="entry name" value="REPLICATIVE DNA HELICASE DNAB"/>
    <property type="match status" value="1"/>
</dbReference>
<gene>
    <name evidence="14" type="ORF">A2801_01840</name>
</gene>
<keyword evidence="4 12" id="KW-0547">Nucleotide-binding</keyword>
<keyword evidence="8 12" id="KW-0238">DNA-binding</keyword>
<comment type="function">
    <text evidence="12">The main replicative DNA helicase, it participates in initiation and elongation during chromosome replication. Travels ahead of the DNA replisome, separating dsDNA into templates for DNA synthesis. A processive ATP-dependent 5'-3' DNA helicase it has DNA-dependent ATPase activity.</text>
</comment>
<dbReference type="GO" id="GO:0016887">
    <property type="term" value="F:ATP hydrolysis activity"/>
    <property type="evidence" value="ECO:0007669"/>
    <property type="project" value="RHEA"/>
</dbReference>
<accession>A0A1F7YQH4</accession>
<dbReference type="InterPro" id="IPR007693">
    <property type="entry name" value="DNA_helicase_DnaB-like_N"/>
</dbReference>
<dbReference type="STRING" id="1802500.A2801_01840"/>
<name>A0A1F7YQH4_9BACT</name>
<dbReference type="InterPro" id="IPR007694">
    <property type="entry name" value="DNA_helicase_DnaB-like_C"/>
</dbReference>
<evidence type="ECO:0000256" key="5">
    <source>
        <dbReference type="ARBA" id="ARBA00022801"/>
    </source>
</evidence>
<dbReference type="EC" id="5.6.2.3" evidence="11 12"/>
<evidence type="ECO:0000256" key="10">
    <source>
        <dbReference type="ARBA" id="ARBA00048954"/>
    </source>
</evidence>
<organism evidence="14 15">
    <name type="scientific">Candidatus Woesebacteria bacterium RIFCSPHIGHO2_01_FULL_41_10</name>
    <dbReference type="NCBI Taxonomy" id="1802500"/>
    <lineage>
        <taxon>Bacteria</taxon>
        <taxon>Candidatus Woeseibacteriota</taxon>
    </lineage>
</organism>
<evidence type="ECO:0000256" key="6">
    <source>
        <dbReference type="ARBA" id="ARBA00022806"/>
    </source>
</evidence>
<dbReference type="SUPFAM" id="SSF52540">
    <property type="entry name" value="P-loop containing nucleoside triphosphate hydrolases"/>
    <property type="match status" value="1"/>
</dbReference>
<dbReference type="GO" id="GO:0043139">
    <property type="term" value="F:5'-3' DNA helicase activity"/>
    <property type="evidence" value="ECO:0007669"/>
    <property type="project" value="UniProtKB-EC"/>
</dbReference>
<evidence type="ECO:0000256" key="8">
    <source>
        <dbReference type="ARBA" id="ARBA00023125"/>
    </source>
</evidence>
<evidence type="ECO:0000256" key="9">
    <source>
        <dbReference type="ARBA" id="ARBA00023235"/>
    </source>
</evidence>
<keyword evidence="6 12" id="KW-0347">Helicase</keyword>
<dbReference type="AlphaFoldDB" id="A0A1F7YQH4"/>
<dbReference type="Pfam" id="PF00772">
    <property type="entry name" value="DnaB"/>
    <property type="match status" value="1"/>
</dbReference>
<keyword evidence="7 12" id="KW-0067">ATP-binding</keyword>
<dbReference type="GO" id="GO:0006269">
    <property type="term" value="P:DNA replication, synthesis of primer"/>
    <property type="evidence" value="ECO:0007669"/>
    <property type="project" value="UniProtKB-UniRule"/>
</dbReference>
<dbReference type="PANTHER" id="PTHR30153:SF2">
    <property type="entry name" value="REPLICATIVE DNA HELICASE"/>
    <property type="match status" value="1"/>
</dbReference>
<dbReference type="InterPro" id="IPR003593">
    <property type="entry name" value="AAA+_ATPase"/>
</dbReference>
<dbReference type="GO" id="GO:0005829">
    <property type="term" value="C:cytosol"/>
    <property type="evidence" value="ECO:0007669"/>
    <property type="project" value="TreeGrafter"/>
</dbReference>
<dbReference type="PROSITE" id="PS51199">
    <property type="entry name" value="SF4_HELICASE"/>
    <property type="match status" value="1"/>
</dbReference>
<keyword evidence="3 12" id="KW-0235">DNA replication</keyword>
<dbReference type="GO" id="GO:1990077">
    <property type="term" value="C:primosome complex"/>
    <property type="evidence" value="ECO:0007669"/>
    <property type="project" value="UniProtKB-UniRule"/>
</dbReference>
<comment type="catalytic activity">
    <reaction evidence="10 12">
        <text>ATP + H2O = ADP + phosphate + H(+)</text>
        <dbReference type="Rhea" id="RHEA:13065"/>
        <dbReference type="ChEBI" id="CHEBI:15377"/>
        <dbReference type="ChEBI" id="CHEBI:15378"/>
        <dbReference type="ChEBI" id="CHEBI:30616"/>
        <dbReference type="ChEBI" id="CHEBI:43474"/>
        <dbReference type="ChEBI" id="CHEBI:456216"/>
        <dbReference type="EC" id="5.6.2.3"/>
    </reaction>
</comment>
<dbReference type="Proteomes" id="UP000177263">
    <property type="component" value="Unassembled WGS sequence"/>
</dbReference>
<dbReference type="Pfam" id="PF03796">
    <property type="entry name" value="DnaB_C"/>
    <property type="match status" value="1"/>
</dbReference>
<dbReference type="NCBIfam" id="TIGR00665">
    <property type="entry name" value="DnaB"/>
    <property type="match status" value="1"/>
</dbReference>
<dbReference type="SUPFAM" id="SSF48024">
    <property type="entry name" value="N-terminal domain of DnaB helicase"/>
    <property type="match status" value="1"/>
</dbReference>
<dbReference type="Gene3D" id="3.40.50.300">
    <property type="entry name" value="P-loop containing nucleotide triphosphate hydrolases"/>
    <property type="match status" value="1"/>
</dbReference>
<evidence type="ECO:0000259" key="13">
    <source>
        <dbReference type="PROSITE" id="PS51199"/>
    </source>
</evidence>
<evidence type="ECO:0000256" key="11">
    <source>
        <dbReference type="NCBIfam" id="TIGR00665"/>
    </source>
</evidence>
<dbReference type="CDD" id="cd00984">
    <property type="entry name" value="DnaB_C"/>
    <property type="match status" value="1"/>
</dbReference>
<protein>
    <recommendedName>
        <fullName evidence="11 12">Replicative DNA helicase</fullName>
        <ecNumber evidence="11 12">5.6.2.3</ecNumber>
    </recommendedName>
</protein>
<evidence type="ECO:0000256" key="4">
    <source>
        <dbReference type="ARBA" id="ARBA00022741"/>
    </source>
</evidence>
<evidence type="ECO:0000256" key="3">
    <source>
        <dbReference type="ARBA" id="ARBA00022705"/>
    </source>
</evidence>
<keyword evidence="5 12" id="KW-0378">Hydrolase</keyword>
<dbReference type="GO" id="GO:0005524">
    <property type="term" value="F:ATP binding"/>
    <property type="evidence" value="ECO:0007669"/>
    <property type="project" value="UniProtKB-UniRule"/>
</dbReference>
<evidence type="ECO:0000256" key="7">
    <source>
        <dbReference type="ARBA" id="ARBA00022840"/>
    </source>
</evidence>
<feature type="domain" description="SF4 helicase" evidence="13">
    <location>
        <begin position="180"/>
        <end position="439"/>
    </location>
</feature>
<evidence type="ECO:0000313" key="15">
    <source>
        <dbReference type="Proteomes" id="UP000177263"/>
    </source>
</evidence>
<dbReference type="InterPro" id="IPR027417">
    <property type="entry name" value="P-loop_NTPase"/>
</dbReference>
<dbReference type="GO" id="GO:0003677">
    <property type="term" value="F:DNA binding"/>
    <property type="evidence" value="ECO:0007669"/>
    <property type="project" value="UniProtKB-UniRule"/>
</dbReference>
<dbReference type="EMBL" id="MGGM01000018">
    <property type="protein sequence ID" value="OGM29139.1"/>
    <property type="molecule type" value="Genomic_DNA"/>
</dbReference>
<sequence length="442" mass="49298">MEERVLGVRIPPHSVDAEVSVLGALLLDREAILSVAEFLFPDHFYDERHKSIFECILQLYENRIPVDVLTVSEQLKKMKALKKVGGSAYLAQLANKVPTAAHVEHYGKIVKDQATKRSLMSAAAKLFDLSMDESLGAHELLDKAESEVFSLTQHHLDKSFTPVKATLADSFDRLDELHKSAGGLRGVPTGFADLDDKLAGLQRSNLIILAARPGTGKSTLAINIAQHLAVKEKRPVGVFSLEMSKEELVDRMLVAQADIDAWKLKTGKLSDDDFTRLSNAMGELAEAPFYIDDTPGMSILEMRTKARRLQVDVGVDLIIVDYLQLARSRNLENRVQEVGEISQGLKNLARELKVPVLALSQLSRAVEQRGTKRPVLSDLRESGSIEQDADVVMFLYRDDEERSDQMFLDIAKHRNGALGQVELYFKGDRVRFYSKETKRASS</sequence>
<comment type="similarity">
    <text evidence="1 12">Belongs to the helicase family. DnaB subfamily.</text>
</comment>
<dbReference type="InterPro" id="IPR036185">
    <property type="entry name" value="DNA_heli_DnaB-like_N_sf"/>
</dbReference>
<evidence type="ECO:0000256" key="1">
    <source>
        <dbReference type="ARBA" id="ARBA00008428"/>
    </source>
</evidence>
<evidence type="ECO:0000313" key="14">
    <source>
        <dbReference type="EMBL" id="OGM29139.1"/>
    </source>
</evidence>
<keyword evidence="2 12" id="KW-0639">Primosome</keyword>
<evidence type="ECO:0000256" key="2">
    <source>
        <dbReference type="ARBA" id="ARBA00022515"/>
    </source>
</evidence>
<reference evidence="14 15" key="1">
    <citation type="journal article" date="2016" name="Nat. Commun.">
        <title>Thousands of microbial genomes shed light on interconnected biogeochemical processes in an aquifer system.</title>
        <authorList>
            <person name="Anantharaman K."/>
            <person name="Brown C.T."/>
            <person name="Hug L.A."/>
            <person name="Sharon I."/>
            <person name="Castelle C.J."/>
            <person name="Probst A.J."/>
            <person name="Thomas B.C."/>
            <person name="Singh A."/>
            <person name="Wilkins M.J."/>
            <person name="Karaoz U."/>
            <person name="Brodie E.L."/>
            <person name="Williams K.H."/>
            <person name="Hubbard S.S."/>
            <person name="Banfield J.F."/>
        </authorList>
    </citation>
    <scope>NUCLEOTIDE SEQUENCE [LARGE SCALE GENOMIC DNA]</scope>
</reference>
<proteinExistence type="inferred from homology"/>
<dbReference type="FunFam" id="1.10.860.10:FF:000001">
    <property type="entry name" value="Replicative DNA helicase"/>
    <property type="match status" value="1"/>
</dbReference>
<comment type="caution">
    <text evidence="14">The sequence shown here is derived from an EMBL/GenBank/DDBJ whole genome shotgun (WGS) entry which is preliminary data.</text>
</comment>
<dbReference type="Gene3D" id="1.10.860.10">
    <property type="entry name" value="DNAb Helicase, Chain A"/>
    <property type="match status" value="1"/>
</dbReference>